<accession>A0AAD3Y002</accession>
<evidence type="ECO:0000313" key="1">
    <source>
        <dbReference type="EMBL" id="GMH24147.1"/>
    </source>
</evidence>
<sequence length="79" mass="8753">MASAQPVGDCYGFAAGAVTQFGRGLWEPCFRLITFFFSVGYACYADTLWIRFLLLEGEFVMLLDVDAKKDVACWTSHAG</sequence>
<protein>
    <submittedName>
        <fullName evidence="1">Uncharacterized protein</fullName>
    </submittedName>
</protein>
<keyword evidence="2" id="KW-1185">Reference proteome</keyword>
<dbReference type="Proteomes" id="UP001279734">
    <property type="component" value="Unassembled WGS sequence"/>
</dbReference>
<dbReference type="EMBL" id="BSYO01000027">
    <property type="protein sequence ID" value="GMH24147.1"/>
    <property type="molecule type" value="Genomic_DNA"/>
</dbReference>
<evidence type="ECO:0000313" key="2">
    <source>
        <dbReference type="Proteomes" id="UP001279734"/>
    </source>
</evidence>
<gene>
    <name evidence="1" type="ORF">Nepgr_025990</name>
</gene>
<dbReference type="AlphaFoldDB" id="A0AAD3Y002"/>
<comment type="caution">
    <text evidence="1">The sequence shown here is derived from an EMBL/GenBank/DDBJ whole genome shotgun (WGS) entry which is preliminary data.</text>
</comment>
<organism evidence="1 2">
    <name type="scientific">Nepenthes gracilis</name>
    <name type="common">Slender pitcher plant</name>
    <dbReference type="NCBI Taxonomy" id="150966"/>
    <lineage>
        <taxon>Eukaryota</taxon>
        <taxon>Viridiplantae</taxon>
        <taxon>Streptophyta</taxon>
        <taxon>Embryophyta</taxon>
        <taxon>Tracheophyta</taxon>
        <taxon>Spermatophyta</taxon>
        <taxon>Magnoliopsida</taxon>
        <taxon>eudicotyledons</taxon>
        <taxon>Gunneridae</taxon>
        <taxon>Pentapetalae</taxon>
        <taxon>Caryophyllales</taxon>
        <taxon>Nepenthaceae</taxon>
        <taxon>Nepenthes</taxon>
    </lineage>
</organism>
<name>A0AAD3Y002_NEPGR</name>
<reference evidence="1" key="1">
    <citation type="submission" date="2023-05" db="EMBL/GenBank/DDBJ databases">
        <title>Nepenthes gracilis genome sequencing.</title>
        <authorList>
            <person name="Fukushima K."/>
        </authorList>
    </citation>
    <scope>NUCLEOTIDE SEQUENCE</scope>
    <source>
        <strain evidence="1">SING2019-196</strain>
    </source>
</reference>
<proteinExistence type="predicted"/>